<keyword evidence="4" id="KW-1185">Reference proteome</keyword>
<accession>A0ABT1J5W3</accession>
<gene>
    <name evidence="3" type="ORF">FHR36_005602</name>
</gene>
<dbReference type="GO" id="GO:0047689">
    <property type="term" value="F:aspartate racemase activity"/>
    <property type="evidence" value="ECO:0007669"/>
    <property type="project" value="UniProtKB-EC"/>
</dbReference>
<dbReference type="Pfam" id="PF01177">
    <property type="entry name" value="Asp_Glu_race"/>
    <property type="match status" value="1"/>
</dbReference>
<evidence type="ECO:0000256" key="2">
    <source>
        <dbReference type="ARBA" id="ARBA00023235"/>
    </source>
</evidence>
<comment type="similarity">
    <text evidence="1">Belongs to the aspartate/glutamate racemases family.</text>
</comment>
<evidence type="ECO:0000256" key="1">
    <source>
        <dbReference type="ARBA" id="ARBA00007847"/>
    </source>
</evidence>
<protein>
    <submittedName>
        <fullName evidence="3">Aspartate racemase</fullName>
        <ecNumber evidence="3">5.1.1.13</ecNumber>
    </submittedName>
</protein>
<organism evidence="3 4">
    <name type="scientific">Kitasatospora paracochleata</name>
    <dbReference type="NCBI Taxonomy" id="58354"/>
    <lineage>
        <taxon>Bacteria</taxon>
        <taxon>Bacillati</taxon>
        <taxon>Actinomycetota</taxon>
        <taxon>Actinomycetes</taxon>
        <taxon>Kitasatosporales</taxon>
        <taxon>Streptomycetaceae</taxon>
        <taxon>Kitasatospora</taxon>
    </lineage>
</organism>
<dbReference type="Gene3D" id="3.40.50.1860">
    <property type="match status" value="2"/>
</dbReference>
<dbReference type="EC" id="5.1.1.13" evidence="3"/>
<dbReference type="PANTHER" id="PTHR21198:SF7">
    <property type="entry name" value="ASPARTATE-GLUTAMATE RACEMASE FAMILY"/>
    <property type="match status" value="1"/>
</dbReference>
<reference evidence="3 4" key="1">
    <citation type="submission" date="2022-06" db="EMBL/GenBank/DDBJ databases">
        <title>Sequencing the genomes of 1000 actinobacteria strains.</title>
        <authorList>
            <person name="Klenk H.-P."/>
        </authorList>
    </citation>
    <scope>NUCLEOTIDE SEQUENCE [LARGE SCALE GENOMIC DNA]</scope>
    <source>
        <strain evidence="3 4">DSM 41656</strain>
    </source>
</reference>
<keyword evidence="2 3" id="KW-0413">Isomerase</keyword>
<dbReference type="InterPro" id="IPR015942">
    <property type="entry name" value="Asp/Glu/hydantoin_racemase"/>
</dbReference>
<dbReference type="EMBL" id="JAMZDX010000005">
    <property type="protein sequence ID" value="MCP2312436.1"/>
    <property type="molecule type" value="Genomic_DNA"/>
</dbReference>
<dbReference type="SUPFAM" id="SSF53681">
    <property type="entry name" value="Aspartate/glutamate racemase"/>
    <property type="match status" value="2"/>
</dbReference>
<sequence length="230" mass="24495">MKTIGLIGGMSWESTAEYYRLLNVLVRERLGGLHSAKCVLYSVDFAEIERLQVAGQWEEAGEVLAAAARSLEAAGAELLLICTNTMHKVADQVAGAVAVPLLHLADTTAEAVLAAGLGKVGLLGTAFTMEQDFYRERLASHGLDVLVPDAAGRAEVHRVIYEELCLGIVRDDSRAAYRAVIADLVASGAEGIVLGCTEIELLVRPEDSPVPLFATTRLHAEAAVRTALTT</sequence>
<dbReference type="NCBIfam" id="TIGR00035">
    <property type="entry name" value="asp_race"/>
    <property type="match status" value="1"/>
</dbReference>
<dbReference type="RefSeq" id="WP_253801501.1">
    <property type="nucleotide sequence ID" value="NZ_BAAAUB010000045.1"/>
</dbReference>
<dbReference type="InterPro" id="IPR004380">
    <property type="entry name" value="Asp_race"/>
</dbReference>
<comment type="caution">
    <text evidence="3">The sequence shown here is derived from an EMBL/GenBank/DDBJ whole genome shotgun (WGS) entry which is preliminary data.</text>
</comment>
<dbReference type="PANTHER" id="PTHR21198">
    <property type="entry name" value="GLUTAMATE RACEMASE"/>
    <property type="match status" value="1"/>
</dbReference>
<evidence type="ECO:0000313" key="3">
    <source>
        <dbReference type="EMBL" id="MCP2312436.1"/>
    </source>
</evidence>
<evidence type="ECO:0000313" key="4">
    <source>
        <dbReference type="Proteomes" id="UP001206483"/>
    </source>
</evidence>
<name>A0ABT1J5W3_9ACTN</name>
<dbReference type="Proteomes" id="UP001206483">
    <property type="component" value="Unassembled WGS sequence"/>
</dbReference>
<dbReference type="InterPro" id="IPR001920">
    <property type="entry name" value="Asp/Glu_race"/>
</dbReference>
<proteinExistence type="inferred from homology"/>